<evidence type="ECO:0000256" key="2">
    <source>
        <dbReference type="SAM" id="Phobius"/>
    </source>
</evidence>
<feature type="transmembrane region" description="Helical" evidence="2">
    <location>
        <begin position="301"/>
        <end position="320"/>
    </location>
</feature>
<reference evidence="3 4" key="1">
    <citation type="journal article" date="2016" name="Nat. Commun.">
        <title>Thousands of microbial genomes shed light on interconnected biogeochemical processes in an aquifer system.</title>
        <authorList>
            <person name="Anantharaman K."/>
            <person name="Brown C.T."/>
            <person name="Hug L.A."/>
            <person name="Sharon I."/>
            <person name="Castelle C.J."/>
            <person name="Probst A.J."/>
            <person name="Thomas B.C."/>
            <person name="Singh A."/>
            <person name="Wilkins M.J."/>
            <person name="Karaoz U."/>
            <person name="Brodie E.L."/>
            <person name="Williams K.H."/>
            <person name="Hubbard S.S."/>
            <person name="Banfield J.F."/>
        </authorList>
    </citation>
    <scope>NUCLEOTIDE SEQUENCE [LARGE SCALE GENOMIC DNA]</scope>
</reference>
<protein>
    <recommendedName>
        <fullName evidence="5">Big-1 domain-containing protein</fullName>
    </recommendedName>
</protein>
<comment type="caution">
    <text evidence="3">The sequence shown here is derived from an EMBL/GenBank/DDBJ whole genome shotgun (WGS) entry which is preliminary data.</text>
</comment>
<dbReference type="Proteomes" id="UP000176576">
    <property type="component" value="Unassembled WGS sequence"/>
</dbReference>
<keyword evidence="2" id="KW-0472">Membrane</keyword>
<dbReference type="InterPro" id="IPR013783">
    <property type="entry name" value="Ig-like_fold"/>
</dbReference>
<sequence>MAEGNVGGRRCVLVLEVSDNTAAGFPREITMAVVLTEKNGGPVEGSKINFFFDGGTTTFKEADTNEHGRTVVIFTATKGGQKMTATVDGSGLSGTYAVPVEKAAAKITDVKDFNARTISVSEEFGLERISVCVNPPRVVRFEIEGNGVIYQGDTDINGFGLYPPISEPPLHHSKKVKYVVQLPGLMKQEELVLEAPPRHPLPPPPPDGLGFFRRWGWRLWYNNNWRLAFAWVVLIVWLCGNLLVFGVGIESDSGAEWVKYQGMSDAQKFFYESWHRRDGVPLPTEPGAIDQFSNWLGSWSWWLWFWWLLASIVYVPVAFWDELSRAWYKARKTVMERREGVSRGGETTGPAVPAGAEQAPMGGRYGGRRSFFTETVMETLHEIVAEVAVHGISRRFR</sequence>
<evidence type="ECO:0008006" key="5">
    <source>
        <dbReference type="Google" id="ProtNLM"/>
    </source>
</evidence>
<organism evidence="3 4">
    <name type="scientific">Candidatus Ryanbacteria bacterium RIFCSPHIGHO2_02_FULL_45_13b</name>
    <dbReference type="NCBI Taxonomy" id="1802117"/>
    <lineage>
        <taxon>Bacteria</taxon>
        <taxon>Candidatus Ryaniibacteriota</taxon>
    </lineage>
</organism>
<keyword evidence="2" id="KW-0812">Transmembrane</keyword>
<feature type="region of interest" description="Disordered" evidence="1">
    <location>
        <begin position="339"/>
        <end position="362"/>
    </location>
</feature>
<evidence type="ECO:0000313" key="3">
    <source>
        <dbReference type="EMBL" id="OGZ45125.1"/>
    </source>
</evidence>
<dbReference type="AlphaFoldDB" id="A0A1G2G4E8"/>
<evidence type="ECO:0000313" key="4">
    <source>
        <dbReference type="Proteomes" id="UP000176576"/>
    </source>
</evidence>
<dbReference type="Gene3D" id="2.60.40.10">
    <property type="entry name" value="Immunoglobulins"/>
    <property type="match status" value="1"/>
</dbReference>
<name>A0A1G2G4E8_9BACT</name>
<dbReference type="EMBL" id="MHNN01000024">
    <property type="protein sequence ID" value="OGZ45125.1"/>
    <property type="molecule type" value="Genomic_DNA"/>
</dbReference>
<proteinExistence type="predicted"/>
<evidence type="ECO:0000256" key="1">
    <source>
        <dbReference type="SAM" id="MobiDB-lite"/>
    </source>
</evidence>
<accession>A0A1G2G4E8</accession>
<dbReference type="SUPFAM" id="SSF49373">
    <property type="entry name" value="Invasin/intimin cell-adhesion fragments"/>
    <property type="match status" value="1"/>
</dbReference>
<gene>
    <name evidence="3" type="ORF">A3J54_04590</name>
</gene>
<dbReference type="STRING" id="1802117.A3J54_04590"/>
<feature type="transmembrane region" description="Helical" evidence="2">
    <location>
        <begin position="227"/>
        <end position="249"/>
    </location>
</feature>
<keyword evidence="2" id="KW-1133">Transmembrane helix</keyword>
<dbReference type="InterPro" id="IPR008964">
    <property type="entry name" value="Invasin/intimin_cell_adhesion"/>
</dbReference>